<evidence type="ECO:0000313" key="15">
    <source>
        <dbReference type="Proteomes" id="UP000830055"/>
    </source>
</evidence>
<dbReference type="SMART" id="SM00086">
    <property type="entry name" value="PAC"/>
    <property type="match status" value="2"/>
</dbReference>
<dbReference type="Pfam" id="PF00072">
    <property type="entry name" value="Response_reg"/>
    <property type="match status" value="1"/>
</dbReference>
<feature type="domain" description="PAS" evidence="12">
    <location>
        <begin position="504"/>
        <end position="574"/>
    </location>
</feature>
<evidence type="ECO:0000256" key="6">
    <source>
        <dbReference type="ARBA" id="ARBA00022777"/>
    </source>
</evidence>
<dbReference type="Pfam" id="PF13188">
    <property type="entry name" value="PAS_8"/>
    <property type="match status" value="1"/>
</dbReference>
<dbReference type="InterPro" id="IPR004358">
    <property type="entry name" value="Sig_transdc_His_kin-like_C"/>
</dbReference>
<dbReference type="InterPro" id="IPR003594">
    <property type="entry name" value="HATPase_dom"/>
</dbReference>
<dbReference type="InterPro" id="IPR005467">
    <property type="entry name" value="His_kinase_dom"/>
</dbReference>
<dbReference type="InterPro" id="IPR003661">
    <property type="entry name" value="HisK_dim/P_dom"/>
</dbReference>
<dbReference type="EMBL" id="AP025516">
    <property type="protein sequence ID" value="BDD86040.1"/>
    <property type="molecule type" value="Genomic_DNA"/>
</dbReference>
<organism evidence="14 15">
    <name type="scientific">Desulfofustis limnaeus</name>
    <dbReference type="NCBI Taxonomy" id="2740163"/>
    <lineage>
        <taxon>Bacteria</taxon>
        <taxon>Pseudomonadati</taxon>
        <taxon>Thermodesulfobacteriota</taxon>
        <taxon>Desulfobulbia</taxon>
        <taxon>Desulfobulbales</taxon>
        <taxon>Desulfocapsaceae</taxon>
        <taxon>Desulfofustis</taxon>
    </lineage>
</organism>
<proteinExistence type="predicted"/>
<dbReference type="SMART" id="SM00387">
    <property type="entry name" value="HATPase_c"/>
    <property type="match status" value="1"/>
</dbReference>
<dbReference type="InterPro" id="IPR001610">
    <property type="entry name" value="PAC"/>
</dbReference>
<dbReference type="PROSITE" id="PS50112">
    <property type="entry name" value="PAS"/>
    <property type="match status" value="3"/>
</dbReference>
<feature type="domain" description="PAS" evidence="12">
    <location>
        <begin position="244"/>
        <end position="290"/>
    </location>
</feature>
<sequence length="1130" mass="126585">MWGLKRIDAVFLCAGLLWVCLLSLSLTVSWQQLRKTSLALAVEQAQAGFEKDILYRRWATMHGGVYVPVSERTPPNPYLTAPLRDVETVQGQRLTLVNPAYMTRQVHELGRETSGIVGHITSLNPIRPGNAADDWETRALQAFGAGATEVSSLEQVNGEPMVRFMRPMITEEGCLKCHAQQGYREGDVRGGISVSVPFAPYLAIEQQSKRTTAVSHALIGLSGLLALFLFRSVLLRSQKSLRDSEQRLEQLIHGLGEGVILQDAAERITLWNRTAAEVFHLQSDEIVGMSSTERNWNTIREDGSDFPATDHPSLHTLRTGVSLSGVVMGVRRDRDETVWIRVNTRPLYDRPVDKPSAVIISFADITEIRQAEGRLQQSEAKFRTLFENMTAGFALHEMIYDEEGRPWDYRYLEVNPAFERLTGLRAADLVGRTVREVLPATESYWIETYGQVARSGEPQAYQNYSQEIDGYFDVWVFSPAKDRFAVVFTDMTERVVALRALRESEENLRSLFNAIHESVFLFDRTGVIIAANETFAKRVGKRVPECLGSSIYSLVDDAVASHRKVVVEELIRTGRPARFEDVRNGRHLHHSLYPVLDVDGSVLRVAVYAMDITERRRSEEELRLSEKRYRYLFDNVQDVVYTTTFDGTIIDITPSIKELSKGQYVREDLIGGTWADFYEHPEERQDVLDALQKDGVINDYRIVLKNRDGSTAVCSISAKLQYDDAGNPDRIIGNIRDVTDRVDLEKQLLQAQKMESVGRLAGGVAHDFNNMLGVIIGYTDLILEQVDEHQPIYPALKEIEQAAQRSADLTGQLLTFARKQTVTPKVLDLHETVVGMLTMLRRLIGEQIKLVWMPCPESLLVKMDPIQIDQILANLCVNARDAIRGNGTVTIETRSEELDKTDTAGRPDAIPGPFACLAVTDDGCGIDPADLPHLFEPFYTTKGIGSGTGLGLATVYGIVTQNGGFLEVDSHLGRGTTIEVYLPRITEMVAEQSRSPRESTAVQKGEETILLVEDEPMILEMATQMLRHEGYRVIAAASPEQAVRMAAEHPQLIHLLITDVIMPSMNGKELAHRLHTVYPDLRCLFMSGYTADIIAHHGVLDTGISFIQKPFSRTELLVKVREVLDRTELG</sequence>
<dbReference type="InterPro" id="IPR001789">
    <property type="entry name" value="Sig_transdc_resp-reg_receiver"/>
</dbReference>
<evidence type="ECO:0000313" key="14">
    <source>
        <dbReference type="EMBL" id="BDD86040.1"/>
    </source>
</evidence>
<evidence type="ECO:0000256" key="2">
    <source>
        <dbReference type="ARBA" id="ARBA00012438"/>
    </source>
</evidence>
<dbReference type="CDD" id="cd00082">
    <property type="entry name" value="HisKA"/>
    <property type="match status" value="1"/>
</dbReference>
<feature type="domain" description="PAC" evidence="13">
    <location>
        <begin position="573"/>
        <end position="624"/>
    </location>
</feature>
<dbReference type="PROSITE" id="PS50109">
    <property type="entry name" value="HIS_KIN"/>
    <property type="match status" value="1"/>
</dbReference>
<feature type="domain" description="Response regulatory" evidence="11">
    <location>
        <begin position="1008"/>
        <end position="1124"/>
    </location>
</feature>
<feature type="domain" description="PAS" evidence="12">
    <location>
        <begin position="378"/>
        <end position="438"/>
    </location>
</feature>
<dbReference type="InterPro" id="IPR035965">
    <property type="entry name" value="PAS-like_dom_sf"/>
</dbReference>
<dbReference type="PRINTS" id="PR00344">
    <property type="entry name" value="BCTRLSENSOR"/>
</dbReference>
<dbReference type="SUPFAM" id="SSF55874">
    <property type="entry name" value="ATPase domain of HSP90 chaperone/DNA topoisomerase II/histidine kinase"/>
    <property type="match status" value="1"/>
</dbReference>
<evidence type="ECO:0000256" key="4">
    <source>
        <dbReference type="ARBA" id="ARBA00022679"/>
    </source>
</evidence>
<evidence type="ECO:0000256" key="7">
    <source>
        <dbReference type="ARBA" id="ARBA00022840"/>
    </source>
</evidence>
<keyword evidence="6" id="KW-0418">Kinase</keyword>
<dbReference type="PROSITE" id="PS50110">
    <property type="entry name" value="RESPONSE_REGULATORY"/>
    <property type="match status" value="1"/>
</dbReference>
<keyword evidence="5" id="KW-0547">Nucleotide-binding</keyword>
<keyword evidence="7" id="KW-0067">ATP-binding</keyword>
<evidence type="ECO:0000256" key="1">
    <source>
        <dbReference type="ARBA" id="ARBA00000085"/>
    </source>
</evidence>
<reference evidence="14 15" key="1">
    <citation type="submission" date="2022-01" db="EMBL/GenBank/DDBJ databases">
        <title>Desulfofustis limnae sp. nov., a novel mesophilic sulfate-reducing bacterium isolated from marsh soil.</title>
        <authorList>
            <person name="Watanabe M."/>
            <person name="Takahashi A."/>
            <person name="Kojima H."/>
            <person name="Fukui M."/>
        </authorList>
    </citation>
    <scope>NUCLEOTIDE SEQUENCE [LARGE SCALE GENOMIC DNA]</scope>
    <source>
        <strain evidence="14 15">PPLL</strain>
    </source>
</reference>
<evidence type="ECO:0000256" key="3">
    <source>
        <dbReference type="ARBA" id="ARBA00022553"/>
    </source>
</evidence>
<dbReference type="Pfam" id="PF11845">
    <property type="entry name" value="Tll0287-like"/>
    <property type="match status" value="1"/>
</dbReference>
<dbReference type="InterPro" id="IPR011006">
    <property type="entry name" value="CheY-like_superfamily"/>
</dbReference>
<evidence type="ECO:0000256" key="5">
    <source>
        <dbReference type="ARBA" id="ARBA00022741"/>
    </source>
</evidence>
<dbReference type="Gene3D" id="3.40.50.2300">
    <property type="match status" value="1"/>
</dbReference>
<comment type="catalytic activity">
    <reaction evidence="1">
        <text>ATP + protein L-histidine = ADP + protein N-phospho-L-histidine.</text>
        <dbReference type="EC" id="2.7.13.3"/>
    </reaction>
</comment>
<dbReference type="InterPro" id="IPR036890">
    <property type="entry name" value="HATPase_C_sf"/>
</dbReference>
<feature type="domain" description="Histidine kinase" evidence="10">
    <location>
        <begin position="763"/>
        <end position="986"/>
    </location>
</feature>
<dbReference type="InterPro" id="IPR013656">
    <property type="entry name" value="PAS_4"/>
</dbReference>
<dbReference type="NCBIfam" id="TIGR00229">
    <property type="entry name" value="sensory_box"/>
    <property type="match status" value="4"/>
</dbReference>
<evidence type="ECO:0000259" key="11">
    <source>
        <dbReference type="PROSITE" id="PS50110"/>
    </source>
</evidence>
<dbReference type="InterPro" id="IPR013767">
    <property type="entry name" value="PAS_fold"/>
</dbReference>
<dbReference type="PANTHER" id="PTHR43065:SF42">
    <property type="entry name" value="TWO-COMPONENT SENSOR PPRA"/>
    <property type="match status" value="1"/>
</dbReference>
<dbReference type="SUPFAM" id="SSF52172">
    <property type="entry name" value="CheY-like"/>
    <property type="match status" value="1"/>
</dbReference>
<dbReference type="InterPro" id="IPR000700">
    <property type="entry name" value="PAS-assoc_C"/>
</dbReference>
<dbReference type="Gene3D" id="3.30.565.10">
    <property type="entry name" value="Histidine kinase-like ATPase, C-terminal domain"/>
    <property type="match status" value="1"/>
</dbReference>
<dbReference type="EC" id="2.7.13.3" evidence="2"/>
<gene>
    <name evidence="14" type="ORF">DPPLL_04050</name>
</gene>
<dbReference type="Pfam" id="PF00989">
    <property type="entry name" value="PAS"/>
    <property type="match status" value="1"/>
</dbReference>
<dbReference type="SUPFAM" id="SSF55785">
    <property type="entry name" value="PYP-like sensor domain (PAS domain)"/>
    <property type="match status" value="4"/>
</dbReference>
<accession>A0ABM7W5B2</accession>
<dbReference type="InterPro" id="IPR036097">
    <property type="entry name" value="HisK_dim/P_sf"/>
</dbReference>
<dbReference type="PROSITE" id="PS50113">
    <property type="entry name" value="PAC"/>
    <property type="match status" value="2"/>
</dbReference>
<dbReference type="Pfam" id="PF13426">
    <property type="entry name" value="PAS_9"/>
    <property type="match status" value="1"/>
</dbReference>
<evidence type="ECO:0000259" key="12">
    <source>
        <dbReference type="PROSITE" id="PS50112"/>
    </source>
</evidence>
<dbReference type="Gene3D" id="1.10.287.130">
    <property type="match status" value="1"/>
</dbReference>
<dbReference type="SMART" id="SM00448">
    <property type="entry name" value="REC"/>
    <property type="match status" value="1"/>
</dbReference>
<keyword evidence="3 9" id="KW-0597">Phosphoprotein</keyword>
<feature type="modified residue" description="4-aspartylphosphate" evidence="9">
    <location>
        <position position="1059"/>
    </location>
</feature>
<dbReference type="SMART" id="SM00091">
    <property type="entry name" value="PAS"/>
    <property type="match status" value="4"/>
</dbReference>
<feature type="domain" description="PAC" evidence="13">
    <location>
        <begin position="698"/>
        <end position="750"/>
    </location>
</feature>
<evidence type="ECO:0000256" key="9">
    <source>
        <dbReference type="PROSITE-ProRule" id="PRU00169"/>
    </source>
</evidence>
<dbReference type="InterPro" id="IPR021796">
    <property type="entry name" value="Tll0287-like_dom"/>
</dbReference>
<keyword evidence="15" id="KW-1185">Reference proteome</keyword>
<protein>
    <recommendedName>
        <fullName evidence="2">histidine kinase</fullName>
        <ecNumber evidence="2">2.7.13.3</ecNumber>
    </recommendedName>
</protein>
<evidence type="ECO:0000259" key="10">
    <source>
        <dbReference type="PROSITE" id="PS50109"/>
    </source>
</evidence>
<dbReference type="PANTHER" id="PTHR43065">
    <property type="entry name" value="SENSOR HISTIDINE KINASE"/>
    <property type="match status" value="1"/>
</dbReference>
<dbReference type="Gene3D" id="3.30.450.20">
    <property type="entry name" value="PAS domain"/>
    <property type="match status" value="4"/>
</dbReference>
<dbReference type="CDD" id="cd00130">
    <property type="entry name" value="PAS"/>
    <property type="match status" value="3"/>
</dbReference>
<dbReference type="Proteomes" id="UP000830055">
    <property type="component" value="Chromosome"/>
</dbReference>
<dbReference type="InterPro" id="IPR000014">
    <property type="entry name" value="PAS"/>
</dbReference>
<dbReference type="Gene3D" id="3.30.450.290">
    <property type="match status" value="1"/>
</dbReference>
<name>A0ABM7W5B2_9BACT</name>
<dbReference type="SUPFAM" id="SSF47384">
    <property type="entry name" value="Homodimeric domain of signal transducing histidine kinase"/>
    <property type="match status" value="1"/>
</dbReference>
<keyword evidence="4" id="KW-0808">Transferase</keyword>
<dbReference type="Pfam" id="PF02518">
    <property type="entry name" value="HATPase_c"/>
    <property type="match status" value="1"/>
</dbReference>
<keyword evidence="8" id="KW-0902">Two-component regulatory system</keyword>
<evidence type="ECO:0000259" key="13">
    <source>
        <dbReference type="PROSITE" id="PS50113"/>
    </source>
</evidence>
<dbReference type="Pfam" id="PF08448">
    <property type="entry name" value="PAS_4"/>
    <property type="match status" value="1"/>
</dbReference>
<dbReference type="SMART" id="SM00388">
    <property type="entry name" value="HisKA"/>
    <property type="match status" value="1"/>
</dbReference>
<dbReference type="Pfam" id="PF00512">
    <property type="entry name" value="HisKA"/>
    <property type="match status" value="1"/>
</dbReference>
<evidence type="ECO:0000256" key="8">
    <source>
        <dbReference type="ARBA" id="ARBA00023012"/>
    </source>
</evidence>